<dbReference type="Gene3D" id="3.40.630.30">
    <property type="match status" value="1"/>
</dbReference>
<sequence>MDTRIFMAKENDFETVKDITQTTIKLVYPKYYPEGAVRFFCNHHADDRILNDIAAGKVYLLEADDVCVGTVTISNNEICRLFVLPEYQHKGYGRLLMDYAEKMISKTNKTVVLDASFPAKKIYIKRGYEPTEYNMIETENGDYLCFDVMEKSI</sequence>
<dbReference type="GO" id="GO:0016747">
    <property type="term" value="F:acyltransferase activity, transferring groups other than amino-acyl groups"/>
    <property type="evidence" value="ECO:0007669"/>
    <property type="project" value="InterPro"/>
</dbReference>
<dbReference type="InterPro" id="IPR052564">
    <property type="entry name" value="N-acetyltrans/Recomb-assoc"/>
</dbReference>
<dbReference type="InterPro" id="IPR016181">
    <property type="entry name" value="Acyl_CoA_acyltransferase"/>
</dbReference>
<proteinExistence type="predicted"/>
<accession>A0A1T4P863</accession>
<evidence type="ECO:0000259" key="1">
    <source>
        <dbReference type="PROSITE" id="PS51186"/>
    </source>
</evidence>
<dbReference type="PROSITE" id="PS51186">
    <property type="entry name" value="GNAT"/>
    <property type="match status" value="1"/>
</dbReference>
<dbReference type="InterPro" id="IPR000182">
    <property type="entry name" value="GNAT_dom"/>
</dbReference>
<reference evidence="2 3" key="1">
    <citation type="submission" date="2017-02" db="EMBL/GenBank/DDBJ databases">
        <authorList>
            <person name="Peterson S.W."/>
        </authorList>
    </citation>
    <scope>NUCLEOTIDE SEQUENCE [LARGE SCALE GENOMIC DNA]</scope>
    <source>
        <strain evidence="2 3">ATCC 17233</strain>
    </source>
</reference>
<dbReference type="PANTHER" id="PTHR43451:SF1">
    <property type="entry name" value="ACETYLTRANSFERASE"/>
    <property type="match status" value="1"/>
</dbReference>
<evidence type="ECO:0000313" key="3">
    <source>
        <dbReference type="Proteomes" id="UP000189857"/>
    </source>
</evidence>
<dbReference type="Proteomes" id="UP000189857">
    <property type="component" value="Unassembled WGS sequence"/>
</dbReference>
<gene>
    <name evidence="2" type="ORF">SAMN02745110_01854</name>
</gene>
<keyword evidence="3" id="KW-1185">Reference proteome</keyword>
<dbReference type="SUPFAM" id="SSF55729">
    <property type="entry name" value="Acyl-CoA N-acyltransferases (Nat)"/>
    <property type="match status" value="1"/>
</dbReference>
<organism evidence="2 3">
    <name type="scientific">Eubacterium ruminantium</name>
    <dbReference type="NCBI Taxonomy" id="42322"/>
    <lineage>
        <taxon>Bacteria</taxon>
        <taxon>Bacillati</taxon>
        <taxon>Bacillota</taxon>
        <taxon>Clostridia</taxon>
        <taxon>Eubacteriales</taxon>
        <taxon>Eubacteriaceae</taxon>
        <taxon>Eubacterium</taxon>
    </lineage>
</organism>
<keyword evidence="2" id="KW-0808">Transferase</keyword>
<dbReference type="CDD" id="cd04301">
    <property type="entry name" value="NAT_SF"/>
    <property type="match status" value="1"/>
</dbReference>
<dbReference type="AlphaFoldDB" id="A0A1T4P863"/>
<dbReference type="RefSeq" id="WP_078787677.1">
    <property type="nucleotide sequence ID" value="NZ_FMTO01000010.1"/>
</dbReference>
<protein>
    <submittedName>
        <fullName evidence="2">Acetyltransferase (GNAT) domain-containing protein</fullName>
    </submittedName>
</protein>
<dbReference type="EMBL" id="FUXA01000011">
    <property type="protein sequence ID" value="SJZ87591.1"/>
    <property type="molecule type" value="Genomic_DNA"/>
</dbReference>
<evidence type="ECO:0000313" key="2">
    <source>
        <dbReference type="EMBL" id="SJZ87591.1"/>
    </source>
</evidence>
<dbReference type="PANTHER" id="PTHR43451">
    <property type="entry name" value="ACETYLTRANSFERASE (GNAT) FAMILY PROTEIN"/>
    <property type="match status" value="1"/>
</dbReference>
<name>A0A1T4P863_9FIRM</name>
<dbReference type="Pfam" id="PF13673">
    <property type="entry name" value="Acetyltransf_10"/>
    <property type="match status" value="1"/>
</dbReference>
<feature type="domain" description="N-acetyltransferase" evidence="1">
    <location>
        <begin position="3"/>
        <end position="153"/>
    </location>
</feature>